<comment type="caution">
    <text evidence="4">The sequence shown here is derived from an EMBL/GenBank/DDBJ whole genome shotgun (WGS) entry which is preliminary data.</text>
</comment>
<dbReference type="InterPro" id="IPR015943">
    <property type="entry name" value="WD40/YVTN_repeat-like_dom_sf"/>
</dbReference>
<protein>
    <submittedName>
        <fullName evidence="4">Uncharacterized protein</fullName>
    </submittedName>
</protein>
<keyword evidence="1 3" id="KW-0853">WD repeat</keyword>
<evidence type="ECO:0000313" key="5">
    <source>
        <dbReference type="Proteomes" id="UP001164929"/>
    </source>
</evidence>
<dbReference type="PROSITE" id="PS50082">
    <property type="entry name" value="WD_REPEATS_2"/>
    <property type="match status" value="2"/>
</dbReference>
<feature type="repeat" description="WD" evidence="3">
    <location>
        <begin position="189"/>
        <end position="223"/>
    </location>
</feature>
<dbReference type="InterPro" id="IPR019775">
    <property type="entry name" value="WD40_repeat_CS"/>
</dbReference>
<evidence type="ECO:0000256" key="2">
    <source>
        <dbReference type="ARBA" id="ARBA00022737"/>
    </source>
</evidence>
<organism evidence="4 5">
    <name type="scientific">Populus alba x Populus x berolinensis</name>
    <dbReference type="NCBI Taxonomy" id="444605"/>
    <lineage>
        <taxon>Eukaryota</taxon>
        <taxon>Viridiplantae</taxon>
        <taxon>Streptophyta</taxon>
        <taxon>Embryophyta</taxon>
        <taxon>Tracheophyta</taxon>
        <taxon>Spermatophyta</taxon>
        <taxon>Magnoliopsida</taxon>
        <taxon>eudicotyledons</taxon>
        <taxon>Gunneridae</taxon>
        <taxon>Pentapetalae</taxon>
        <taxon>rosids</taxon>
        <taxon>fabids</taxon>
        <taxon>Malpighiales</taxon>
        <taxon>Salicaceae</taxon>
        <taxon>Saliceae</taxon>
        <taxon>Populus</taxon>
    </lineage>
</organism>
<dbReference type="PANTHER" id="PTHR19919">
    <property type="entry name" value="WD REPEAT CONTAINING PROTEIN"/>
    <property type="match status" value="1"/>
</dbReference>
<evidence type="ECO:0000313" key="4">
    <source>
        <dbReference type="EMBL" id="KAJ6976404.1"/>
    </source>
</evidence>
<dbReference type="PROSITE" id="PS00678">
    <property type="entry name" value="WD_REPEATS_1"/>
    <property type="match status" value="1"/>
</dbReference>
<proteinExistence type="predicted"/>
<dbReference type="EMBL" id="JAQIZT010000012">
    <property type="protein sequence ID" value="KAJ6976404.1"/>
    <property type="molecule type" value="Genomic_DNA"/>
</dbReference>
<keyword evidence="2" id="KW-0677">Repeat</keyword>
<dbReference type="SMART" id="SM00320">
    <property type="entry name" value="WD40"/>
    <property type="match status" value="3"/>
</dbReference>
<reference evidence="4" key="1">
    <citation type="journal article" date="2023" name="Mol. Ecol. Resour.">
        <title>Chromosome-level genome assembly of a triploid poplar Populus alba 'Berolinensis'.</title>
        <authorList>
            <person name="Chen S."/>
            <person name="Yu Y."/>
            <person name="Wang X."/>
            <person name="Wang S."/>
            <person name="Zhang T."/>
            <person name="Zhou Y."/>
            <person name="He R."/>
            <person name="Meng N."/>
            <person name="Wang Y."/>
            <person name="Liu W."/>
            <person name="Liu Z."/>
            <person name="Liu J."/>
            <person name="Guo Q."/>
            <person name="Huang H."/>
            <person name="Sederoff R.R."/>
            <person name="Wang G."/>
            <person name="Qu G."/>
            <person name="Chen S."/>
        </authorList>
    </citation>
    <scope>NUCLEOTIDE SEQUENCE</scope>
    <source>
        <strain evidence="4">SC-2020</strain>
    </source>
</reference>
<dbReference type="SUPFAM" id="SSF50978">
    <property type="entry name" value="WD40 repeat-like"/>
    <property type="match status" value="1"/>
</dbReference>
<gene>
    <name evidence="4" type="ORF">NC653_028510</name>
</gene>
<dbReference type="InterPro" id="IPR036322">
    <property type="entry name" value="WD40_repeat_dom_sf"/>
</dbReference>
<dbReference type="Gene3D" id="2.130.10.10">
    <property type="entry name" value="YVTN repeat-like/Quinoprotein amine dehydrogenase"/>
    <property type="match status" value="1"/>
</dbReference>
<evidence type="ECO:0000256" key="3">
    <source>
        <dbReference type="PROSITE-ProRule" id="PRU00221"/>
    </source>
</evidence>
<dbReference type="AlphaFoldDB" id="A0AAD6Q268"/>
<dbReference type="Proteomes" id="UP001164929">
    <property type="component" value="Chromosome 12"/>
</dbReference>
<dbReference type="InterPro" id="IPR001680">
    <property type="entry name" value="WD40_rpt"/>
</dbReference>
<sequence>MAISSTASRANQYQRIALGSFIEDYNNRIDIVSFDPETLSNQNPPNLSVEHPYPPTKLMFSPSSLHKSNDLLASSGDYLRLWEVRDSASVEPLLVLNNSKTTHDKEVHDIAWGEARVFASVSADGSVRIFDLRDKEHSTIIYESPRPDTPLLRLAWNKQDLRYMATILMDSNKVVILDIRSPTIPVAELERHMASVNAIAWAPQSCRHICSAGDDSQALIWELPTVAGPNGIDPMSMCSATSEINQLRWSAALPDWIAIAFSNKMQLLKV</sequence>
<keyword evidence="5" id="KW-1185">Reference proteome</keyword>
<feature type="repeat" description="WD" evidence="3">
    <location>
        <begin position="100"/>
        <end position="140"/>
    </location>
</feature>
<evidence type="ECO:0000256" key="1">
    <source>
        <dbReference type="ARBA" id="ARBA00022574"/>
    </source>
</evidence>
<dbReference type="Pfam" id="PF00400">
    <property type="entry name" value="WD40"/>
    <property type="match status" value="2"/>
</dbReference>
<accession>A0AAD6Q268</accession>
<name>A0AAD6Q268_9ROSI</name>
<dbReference type="InterPro" id="IPR045159">
    <property type="entry name" value="DCAF7-like"/>
</dbReference>